<feature type="chain" id="PRO_5008675349" evidence="1">
    <location>
        <begin position="23"/>
        <end position="87"/>
    </location>
</feature>
<name>A0A1C3HNK2_SERMA</name>
<sequence>MKLLASSVVCLASLLLPLSTLAGEARFCESTNIKFKGSSTNYLTNEVVFDCGDNVKGTVIELSKAGWNITQVIGTQSVASYVLLIEK</sequence>
<dbReference type="AlphaFoldDB" id="A0A1C3HNK2"/>
<proteinExistence type="predicted"/>
<reference evidence="2" key="1">
    <citation type="submission" date="2016-05" db="EMBL/GenBank/DDBJ databases">
        <authorList>
            <person name="Lavstsen T."/>
            <person name="Jespersen J.S."/>
        </authorList>
    </citation>
    <scope>NUCLEOTIDE SEQUENCE</scope>
    <source>
        <strain evidence="2">PWN146_assembly</strain>
    </source>
</reference>
<evidence type="ECO:0000313" key="2">
    <source>
        <dbReference type="EMBL" id="SAY46616.1"/>
    </source>
</evidence>
<organism evidence="2">
    <name type="scientific">Serratia marcescens</name>
    <dbReference type="NCBI Taxonomy" id="615"/>
    <lineage>
        <taxon>Bacteria</taxon>
        <taxon>Pseudomonadati</taxon>
        <taxon>Pseudomonadota</taxon>
        <taxon>Gammaproteobacteria</taxon>
        <taxon>Enterobacterales</taxon>
        <taxon>Yersiniaceae</taxon>
        <taxon>Serratia</taxon>
    </lineage>
</organism>
<dbReference type="EMBL" id="LT575492">
    <property type="protein sequence ID" value="SAY46616.1"/>
    <property type="molecule type" value="Genomic_DNA"/>
</dbReference>
<feature type="signal peptide" evidence="1">
    <location>
        <begin position="1"/>
        <end position="22"/>
    </location>
</feature>
<dbReference type="RefSeq" id="WP_172690027.1">
    <property type="nucleotide sequence ID" value="NZ_JAUJUO010000003.1"/>
</dbReference>
<accession>A0A1C3HNK2</accession>
<keyword evidence="1" id="KW-0732">Signal</keyword>
<protein>
    <submittedName>
        <fullName evidence="2">Uncharacterized protein</fullName>
    </submittedName>
</protein>
<gene>
    <name evidence="2" type="ORF">PWN146_05385</name>
</gene>
<evidence type="ECO:0000256" key="1">
    <source>
        <dbReference type="SAM" id="SignalP"/>
    </source>
</evidence>